<evidence type="ECO:0000313" key="1">
    <source>
        <dbReference type="EMBL" id="KAJ0080603.1"/>
    </source>
</evidence>
<organism evidence="1 2">
    <name type="scientific">Pistacia atlantica</name>
    <dbReference type="NCBI Taxonomy" id="434234"/>
    <lineage>
        <taxon>Eukaryota</taxon>
        <taxon>Viridiplantae</taxon>
        <taxon>Streptophyta</taxon>
        <taxon>Embryophyta</taxon>
        <taxon>Tracheophyta</taxon>
        <taxon>Spermatophyta</taxon>
        <taxon>Magnoliopsida</taxon>
        <taxon>eudicotyledons</taxon>
        <taxon>Gunneridae</taxon>
        <taxon>Pentapetalae</taxon>
        <taxon>rosids</taxon>
        <taxon>malvids</taxon>
        <taxon>Sapindales</taxon>
        <taxon>Anacardiaceae</taxon>
        <taxon>Pistacia</taxon>
    </lineage>
</organism>
<dbReference type="EMBL" id="CM047909">
    <property type="protein sequence ID" value="KAJ0080603.1"/>
    <property type="molecule type" value="Genomic_DNA"/>
</dbReference>
<dbReference type="Proteomes" id="UP001164250">
    <property type="component" value="Chromosome 13"/>
</dbReference>
<evidence type="ECO:0000313" key="2">
    <source>
        <dbReference type="Proteomes" id="UP001164250"/>
    </source>
</evidence>
<reference evidence="2" key="1">
    <citation type="journal article" date="2023" name="G3 (Bethesda)">
        <title>Genome assembly and association tests identify interacting loci associated with vigor, precocity, and sex in interspecific pistachio rootstocks.</title>
        <authorList>
            <person name="Palmer W."/>
            <person name="Jacygrad E."/>
            <person name="Sagayaradj S."/>
            <person name="Cavanaugh K."/>
            <person name="Han R."/>
            <person name="Bertier L."/>
            <person name="Beede B."/>
            <person name="Kafkas S."/>
            <person name="Golino D."/>
            <person name="Preece J."/>
            <person name="Michelmore R."/>
        </authorList>
    </citation>
    <scope>NUCLEOTIDE SEQUENCE [LARGE SCALE GENOMIC DNA]</scope>
</reference>
<comment type="caution">
    <text evidence="1">The sequence shown here is derived from an EMBL/GenBank/DDBJ whole genome shotgun (WGS) entry which is preliminary data.</text>
</comment>
<name>A0ACC1A2K5_9ROSI</name>
<keyword evidence="2" id="KW-1185">Reference proteome</keyword>
<accession>A0ACC1A2K5</accession>
<proteinExistence type="predicted"/>
<sequence length="105" mass="11517">MGSQPTPTLDELLKELRDAANREAALEEKLMSTLNRLKEKVGTNMGTPETFEAGIVVGGLTQHSSSEVSELALSILRELRTNTEATQQNDQSETDTDTDDDVKPR</sequence>
<protein>
    <submittedName>
        <fullName evidence="1">Uncharacterized protein</fullName>
    </submittedName>
</protein>
<gene>
    <name evidence="1" type="ORF">Patl1_22327</name>
</gene>